<feature type="compositionally biased region" description="Polar residues" evidence="1">
    <location>
        <begin position="244"/>
        <end position="255"/>
    </location>
</feature>
<dbReference type="SMART" id="SM01054">
    <property type="entry name" value="CaM_binding"/>
    <property type="match status" value="2"/>
</dbReference>
<proteinExistence type="predicted"/>
<dbReference type="AlphaFoldDB" id="A0A9Q1RT90"/>
<feature type="domain" description="Calmodulin-binding" evidence="2">
    <location>
        <begin position="521"/>
        <end position="608"/>
    </location>
</feature>
<dbReference type="PANTHER" id="PTHR33923:SF10">
    <property type="entry name" value="CALMODULIN-BINDING DOMAIN-CONTAINING PROTEIN"/>
    <property type="match status" value="1"/>
</dbReference>
<organism evidence="3 4">
    <name type="scientific">Anisodus acutangulus</name>
    <dbReference type="NCBI Taxonomy" id="402998"/>
    <lineage>
        <taxon>Eukaryota</taxon>
        <taxon>Viridiplantae</taxon>
        <taxon>Streptophyta</taxon>
        <taxon>Embryophyta</taxon>
        <taxon>Tracheophyta</taxon>
        <taxon>Spermatophyta</taxon>
        <taxon>Magnoliopsida</taxon>
        <taxon>eudicotyledons</taxon>
        <taxon>Gunneridae</taxon>
        <taxon>Pentapetalae</taxon>
        <taxon>asterids</taxon>
        <taxon>lamiids</taxon>
        <taxon>Solanales</taxon>
        <taxon>Solanaceae</taxon>
        <taxon>Solanoideae</taxon>
        <taxon>Hyoscyameae</taxon>
        <taxon>Anisodus</taxon>
    </lineage>
</organism>
<dbReference type="PANTHER" id="PTHR33923">
    <property type="entry name" value="CALMODULIN-BINDING PROTEIN-RELATED"/>
    <property type="match status" value="1"/>
</dbReference>
<keyword evidence="4" id="KW-1185">Reference proteome</keyword>
<dbReference type="OrthoDB" id="1294498at2759"/>
<feature type="region of interest" description="Disordered" evidence="1">
    <location>
        <begin position="244"/>
        <end position="293"/>
    </location>
</feature>
<comment type="caution">
    <text evidence="3">The sequence shown here is derived from an EMBL/GenBank/DDBJ whole genome shotgun (WGS) entry which is preliminary data.</text>
</comment>
<sequence>MWKTFWRGKEKRAKCVTTSVSCNDEDRDPDFYHTISLPLPIKSVDNVTTAEEDEIINRELSKNEPFAIKQSSVSDDFIEAKCSTKFSSASACNGAMELEENLQEKDDKATSNEDLDRPSCSIGDSESRNYTPTENAEPNASANNLHVARLPKGKHRRMWTLIHRHVISDEYTESDSKVTCGADEENHKFCAAESSYSLLKFSERESMTTNQDADNQGVEARKFLAIKLVREATERILLPEVQDQSSDNQSVTNEVCTEENFKESNTKNESDEGSITRENIGSPEKQKTEGQVTNEAPKYWSNLKRWILLQRFIKELEKLRKFNPRKPRYLELEPDPEEEKVSVDGEGKPEVKEEENLKLEPEARINVSKASHEKEKGISFTASKLCNDCDETQENNTIVPSASECDENKKISEAEDEDGTHRKQVNKQNHISMWHMISQHVLSDVVSKVGSDQLLKGTDEQVSDNKKLAEIITDNSPRDISHYGRSFSRNDVVNLIKEAISQIITTPIQDYHSVGGEQSSTNSFCEEKMIPHAKSKLESPKSKNWSKLKKLILIKRSIKALERARKLNPQPPQLFPPTHDQEQEKVDLRHQMTDERKRAEQWMLDNAM</sequence>
<accession>A0A9Q1RT90</accession>
<evidence type="ECO:0000313" key="4">
    <source>
        <dbReference type="Proteomes" id="UP001152561"/>
    </source>
</evidence>
<feature type="domain" description="Calmodulin-binding" evidence="2">
    <location>
        <begin position="276"/>
        <end position="371"/>
    </location>
</feature>
<dbReference type="GO" id="GO:0005516">
    <property type="term" value="F:calmodulin binding"/>
    <property type="evidence" value="ECO:0007669"/>
    <property type="project" value="InterPro"/>
</dbReference>
<dbReference type="Proteomes" id="UP001152561">
    <property type="component" value="Unassembled WGS sequence"/>
</dbReference>
<feature type="region of interest" description="Disordered" evidence="1">
    <location>
        <begin position="333"/>
        <end position="355"/>
    </location>
</feature>
<feature type="compositionally biased region" description="Basic and acidic residues" evidence="1">
    <location>
        <begin position="339"/>
        <end position="355"/>
    </location>
</feature>
<protein>
    <recommendedName>
        <fullName evidence="2">Calmodulin-binding domain-containing protein</fullName>
    </recommendedName>
</protein>
<dbReference type="EMBL" id="JAJAGQ010000002">
    <property type="protein sequence ID" value="KAJ8570450.1"/>
    <property type="molecule type" value="Genomic_DNA"/>
</dbReference>
<evidence type="ECO:0000313" key="3">
    <source>
        <dbReference type="EMBL" id="KAJ8570450.1"/>
    </source>
</evidence>
<reference evidence="4" key="1">
    <citation type="journal article" date="2023" name="Proc. Natl. Acad. Sci. U.S.A.">
        <title>Genomic and structural basis for evolution of tropane alkaloid biosynthesis.</title>
        <authorList>
            <person name="Wanga Y.-J."/>
            <person name="Taina T."/>
            <person name="Yua J.-Y."/>
            <person name="Lia J."/>
            <person name="Xua B."/>
            <person name="Chenc J."/>
            <person name="D'Auriad J.C."/>
            <person name="Huanga J.-P."/>
            <person name="Huanga S.-X."/>
        </authorList>
    </citation>
    <scope>NUCLEOTIDE SEQUENCE [LARGE SCALE GENOMIC DNA]</scope>
    <source>
        <strain evidence="4">cv. KIB-2019</strain>
    </source>
</reference>
<dbReference type="InterPro" id="IPR012417">
    <property type="entry name" value="CaM-bd_dom_pln"/>
</dbReference>
<gene>
    <name evidence="3" type="ORF">K7X08_037422</name>
</gene>
<dbReference type="InterPro" id="IPR044681">
    <property type="entry name" value="PICBP-like"/>
</dbReference>
<name>A0A9Q1RT90_9SOLA</name>
<feature type="region of interest" description="Disordered" evidence="1">
    <location>
        <begin position="102"/>
        <end position="145"/>
    </location>
</feature>
<dbReference type="Pfam" id="PF07839">
    <property type="entry name" value="CaM_binding"/>
    <property type="match status" value="2"/>
</dbReference>
<evidence type="ECO:0000259" key="2">
    <source>
        <dbReference type="SMART" id="SM01054"/>
    </source>
</evidence>
<feature type="compositionally biased region" description="Polar residues" evidence="1">
    <location>
        <begin position="122"/>
        <end position="144"/>
    </location>
</feature>
<feature type="compositionally biased region" description="Basic and acidic residues" evidence="1">
    <location>
        <begin position="102"/>
        <end position="117"/>
    </location>
</feature>
<evidence type="ECO:0000256" key="1">
    <source>
        <dbReference type="SAM" id="MobiDB-lite"/>
    </source>
</evidence>
<feature type="compositionally biased region" description="Basic and acidic residues" evidence="1">
    <location>
        <begin position="259"/>
        <end position="270"/>
    </location>
</feature>